<feature type="transmembrane region" description="Helical" evidence="1">
    <location>
        <begin position="12"/>
        <end position="32"/>
    </location>
</feature>
<dbReference type="EMBL" id="CP097510">
    <property type="protein sequence ID" value="URE23472.1"/>
    <property type="molecule type" value="Genomic_DNA"/>
</dbReference>
<evidence type="ECO:0000313" key="3">
    <source>
        <dbReference type="Proteomes" id="UP001055439"/>
    </source>
</evidence>
<protein>
    <submittedName>
        <fullName evidence="2">Uncharacterized protein</fullName>
    </submittedName>
</protein>
<evidence type="ECO:0000256" key="1">
    <source>
        <dbReference type="SAM" id="Phobius"/>
    </source>
</evidence>
<dbReference type="Proteomes" id="UP001055439">
    <property type="component" value="Chromosome 8"/>
</dbReference>
<evidence type="ECO:0000313" key="2">
    <source>
        <dbReference type="EMBL" id="URE23472.1"/>
    </source>
</evidence>
<reference evidence="2" key="1">
    <citation type="submission" date="2022-05" db="EMBL/GenBank/DDBJ databases">
        <title>The Musa troglodytarum L. genome provides insights into the mechanism of non-climacteric behaviour and enrichment of carotenoids.</title>
        <authorList>
            <person name="Wang J."/>
        </authorList>
    </citation>
    <scope>NUCLEOTIDE SEQUENCE</scope>
    <source>
        <tissue evidence="2">Leaf</tissue>
    </source>
</reference>
<sequence>MLTFKDLVVTKVASFLLLIAFLTPLCYDYSILIRRSETYENGPEMELRNLYTSYVMLQKTTFWEGVV</sequence>
<accession>A0A9E7H4L9</accession>
<keyword evidence="1" id="KW-1133">Transmembrane helix</keyword>
<keyword evidence="1" id="KW-0812">Transmembrane</keyword>
<organism evidence="2 3">
    <name type="scientific">Musa troglodytarum</name>
    <name type="common">fe'i banana</name>
    <dbReference type="NCBI Taxonomy" id="320322"/>
    <lineage>
        <taxon>Eukaryota</taxon>
        <taxon>Viridiplantae</taxon>
        <taxon>Streptophyta</taxon>
        <taxon>Embryophyta</taxon>
        <taxon>Tracheophyta</taxon>
        <taxon>Spermatophyta</taxon>
        <taxon>Magnoliopsida</taxon>
        <taxon>Liliopsida</taxon>
        <taxon>Zingiberales</taxon>
        <taxon>Musaceae</taxon>
        <taxon>Musa</taxon>
    </lineage>
</organism>
<proteinExistence type="predicted"/>
<dbReference type="AlphaFoldDB" id="A0A9E7H4L9"/>
<gene>
    <name evidence="2" type="ORF">MUK42_06189</name>
</gene>
<keyword evidence="1" id="KW-0472">Membrane</keyword>
<name>A0A9E7H4L9_9LILI</name>
<keyword evidence="3" id="KW-1185">Reference proteome</keyword>